<dbReference type="SUPFAM" id="SSF103473">
    <property type="entry name" value="MFS general substrate transporter"/>
    <property type="match status" value="1"/>
</dbReference>
<reference evidence="7 8" key="1">
    <citation type="submission" date="2019-08" db="EMBL/GenBank/DDBJ databases">
        <authorList>
            <person name="Peeters C."/>
        </authorList>
    </citation>
    <scope>NUCLEOTIDE SEQUENCE [LARGE SCALE GENOMIC DNA]</scope>
    <source>
        <strain evidence="7 8">LMG 31117</strain>
    </source>
</reference>
<comment type="subcellular location">
    <subcellularLocation>
        <location evidence="1">Membrane</location>
        <topology evidence="1">Multi-pass membrane protein</topology>
    </subcellularLocation>
</comment>
<feature type="transmembrane region" description="Helical" evidence="5">
    <location>
        <begin position="439"/>
        <end position="456"/>
    </location>
</feature>
<dbReference type="Pfam" id="PF07690">
    <property type="entry name" value="MFS_1"/>
    <property type="match status" value="1"/>
</dbReference>
<dbReference type="InterPro" id="IPR020846">
    <property type="entry name" value="MFS_dom"/>
</dbReference>
<dbReference type="Gene3D" id="1.20.1250.20">
    <property type="entry name" value="MFS general substrate transporter like domains"/>
    <property type="match status" value="1"/>
</dbReference>
<feature type="transmembrane region" description="Helical" evidence="5">
    <location>
        <begin position="50"/>
        <end position="72"/>
    </location>
</feature>
<evidence type="ECO:0000256" key="3">
    <source>
        <dbReference type="ARBA" id="ARBA00022989"/>
    </source>
</evidence>
<name>A0A5E4ZLX7_9BURK</name>
<organism evidence="7 8">
    <name type="scientific">Pandoraea anapnoica</name>
    <dbReference type="NCBI Taxonomy" id="2508301"/>
    <lineage>
        <taxon>Bacteria</taxon>
        <taxon>Pseudomonadati</taxon>
        <taxon>Pseudomonadota</taxon>
        <taxon>Betaproteobacteria</taxon>
        <taxon>Burkholderiales</taxon>
        <taxon>Burkholderiaceae</taxon>
        <taxon>Pandoraea</taxon>
    </lineage>
</organism>
<evidence type="ECO:0000256" key="5">
    <source>
        <dbReference type="SAM" id="Phobius"/>
    </source>
</evidence>
<evidence type="ECO:0000313" key="8">
    <source>
        <dbReference type="Proteomes" id="UP000383122"/>
    </source>
</evidence>
<accession>A0A5E4ZLX7</accession>
<dbReference type="AlphaFoldDB" id="A0A5E4ZLX7"/>
<dbReference type="Proteomes" id="UP000383122">
    <property type="component" value="Unassembled WGS sequence"/>
</dbReference>
<feature type="transmembrane region" description="Helical" evidence="5">
    <location>
        <begin position="141"/>
        <end position="160"/>
    </location>
</feature>
<dbReference type="PANTHER" id="PTHR23508:SF10">
    <property type="entry name" value="CARBOXYLIC ACID TRANSPORTER PROTEIN HOMOLOG"/>
    <property type="match status" value="1"/>
</dbReference>
<keyword evidence="8" id="KW-1185">Reference proteome</keyword>
<sequence>MPRASVIKEYPKTLRDPTEGGFVYGDTRMRHIDVHHLADEARFNGYHGRILLWCALIIIFDGYDLAVAGIALPSIMKAMNVDATSAGFMVSSALFGMMFGAIVMGMVADSIGRRKAIAICVLMFSLFTAAAGLTHEPISFSVTRFLAGVGIGGVMPIVVAQMTEYSPRRLRGTLVTLMFSGYSVGGMLAALLGKGLIESYGWQSVFLAASVPALLVPFAMKALPESMPFLIRNGRLDTLKQVLGRLSPDYVAQPSDQFALPGTDRKQAAPLSRLFQDGRGFSTVMLWVAFFMCLFMVYALSSWLAKLMASAGYSLGSALTFVLVLNFGAMLGAIGGGWLADRFNIKYVLVGMYALAAVSITLLGVKVPTPALFVLVGLAGASTIGTQIVTYAYAGQFYPMAARGTGIGWASGVGRSGAILAPIVIGVLVSMSLPLQQNFTAIAIPAVIAVIAVLLIDHKKSASVQQQAAMQSQGHSTGLANGAGEPA</sequence>
<feature type="transmembrane region" description="Helical" evidence="5">
    <location>
        <begin position="116"/>
        <end position="135"/>
    </location>
</feature>
<protein>
    <submittedName>
        <fullName evidence="7">Major facilitator transporter</fullName>
    </submittedName>
</protein>
<dbReference type="GO" id="GO:0005886">
    <property type="term" value="C:plasma membrane"/>
    <property type="evidence" value="ECO:0007669"/>
    <property type="project" value="TreeGrafter"/>
</dbReference>
<feature type="transmembrane region" description="Helical" evidence="5">
    <location>
        <begin position="371"/>
        <end position="394"/>
    </location>
</feature>
<gene>
    <name evidence="7" type="ORF">PAN31117_00518</name>
</gene>
<feature type="transmembrane region" description="Helical" evidence="5">
    <location>
        <begin position="317"/>
        <end position="340"/>
    </location>
</feature>
<dbReference type="PROSITE" id="PS50850">
    <property type="entry name" value="MFS"/>
    <property type="match status" value="1"/>
</dbReference>
<evidence type="ECO:0000259" key="6">
    <source>
        <dbReference type="PROSITE" id="PS50850"/>
    </source>
</evidence>
<feature type="transmembrane region" description="Helical" evidence="5">
    <location>
        <begin position="84"/>
        <end position="104"/>
    </location>
</feature>
<feature type="transmembrane region" description="Helical" evidence="5">
    <location>
        <begin position="172"/>
        <end position="192"/>
    </location>
</feature>
<dbReference type="GO" id="GO:0046943">
    <property type="term" value="F:carboxylic acid transmembrane transporter activity"/>
    <property type="evidence" value="ECO:0007669"/>
    <property type="project" value="TreeGrafter"/>
</dbReference>
<evidence type="ECO:0000313" key="7">
    <source>
        <dbReference type="EMBL" id="VVE61260.1"/>
    </source>
</evidence>
<feature type="domain" description="Major facilitator superfamily (MFS) profile" evidence="6">
    <location>
        <begin position="50"/>
        <end position="461"/>
    </location>
</feature>
<feature type="transmembrane region" description="Helical" evidence="5">
    <location>
        <begin position="406"/>
        <end position="433"/>
    </location>
</feature>
<feature type="transmembrane region" description="Helical" evidence="5">
    <location>
        <begin position="204"/>
        <end position="223"/>
    </location>
</feature>
<dbReference type="EMBL" id="CABPSP010000001">
    <property type="protein sequence ID" value="VVE61260.1"/>
    <property type="molecule type" value="Genomic_DNA"/>
</dbReference>
<evidence type="ECO:0000256" key="1">
    <source>
        <dbReference type="ARBA" id="ARBA00004141"/>
    </source>
</evidence>
<keyword evidence="2 5" id="KW-0812">Transmembrane</keyword>
<feature type="transmembrane region" description="Helical" evidence="5">
    <location>
        <begin position="347"/>
        <end position="365"/>
    </location>
</feature>
<dbReference type="CDD" id="cd17365">
    <property type="entry name" value="MFS_PcaK_like"/>
    <property type="match status" value="1"/>
</dbReference>
<keyword evidence="4 5" id="KW-0472">Membrane</keyword>
<dbReference type="InterPro" id="IPR011701">
    <property type="entry name" value="MFS"/>
</dbReference>
<dbReference type="InterPro" id="IPR036259">
    <property type="entry name" value="MFS_trans_sf"/>
</dbReference>
<evidence type="ECO:0000256" key="4">
    <source>
        <dbReference type="ARBA" id="ARBA00023136"/>
    </source>
</evidence>
<keyword evidence="3 5" id="KW-1133">Transmembrane helix</keyword>
<dbReference type="PANTHER" id="PTHR23508">
    <property type="entry name" value="CARBOXYLIC ACID TRANSPORTER PROTEIN HOMOLOG"/>
    <property type="match status" value="1"/>
</dbReference>
<evidence type="ECO:0000256" key="2">
    <source>
        <dbReference type="ARBA" id="ARBA00022692"/>
    </source>
</evidence>
<feature type="transmembrane region" description="Helical" evidence="5">
    <location>
        <begin position="284"/>
        <end position="305"/>
    </location>
</feature>
<proteinExistence type="predicted"/>